<dbReference type="AlphaFoldDB" id="A0A1E5G3R8"/>
<dbReference type="EMBL" id="MIJE01000006">
    <property type="protein sequence ID" value="OEF97666.1"/>
    <property type="molecule type" value="Genomic_DNA"/>
</dbReference>
<dbReference type="Pfam" id="PF07949">
    <property type="entry name" value="YbbR"/>
    <property type="match status" value="2"/>
</dbReference>
<proteinExistence type="predicted"/>
<dbReference type="Proteomes" id="UP000094296">
    <property type="component" value="Unassembled WGS sequence"/>
</dbReference>
<dbReference type="STRING" id="766136.BHF68_14280"/>
<dbReference type="Gene3D" id="2.170.120.30">
    <property type="match status" value="2"/>
</dbReference>
<dbReference type="Gene3D" id="2.170.120.40">
    <property type="entry name" value="YbbR-like domain"/>
    <property type="match status" value="2"/>
</dbReference>
<evidence type="ECO:0008006" key="3">
    <source>
        <dbReference type="Google" id="ProtNLM"/>
    </source>
</evidence>
<evidence type="ECO:0000313" key="2">
    <source>
        <dbReference type="Proteomes" id="UP000094296"/>
    </source>
</evidence>
<organism evidence="1 2">
    <name type="scientific">Desulfuribacillus alkaliarsenatis</name>
    <dbReference type="NCBI Taxonomy" id="766136"/>
    <lineage>
        <taxon>Bacteria</taxon>
        <taxon>Bacillati</taxon>
        <taxon>Bacillota</taxon>
        <taxon>Desulfuribacillia</taxon>
        <taxon>Desulfuribacillales</taxon>
        <taxon>Desulfuribacillaceae</taxon>
        <taxon>Desulfuribacillus</taxon>
    </lineage>
</organism>
<dbReference type="PANTHER" id="PTHR37804">
    <property type="entry name" value="CDAA REGULATORY PROTEIN CDAR"/>
    <property type="match status" value="1"/>
</dbReference>
<dbReference type="InterPro" id="IPR053154">
    <property type="entry name" value="c-di-AMP_regulator"/>
</dbReference>
<keyword evidence="2" id="KW-1185">Reference proteome</keyword>
<dbReference type="PANTHER" id="PTHR37804:SF1">
    <property type="entry name" value="CDAA REGULATORY PROTEIN CDAR"/>
    <property type="match status" value="1"/>
</dbReference>
<protein>
    <recommendedName>
        <fullName evidence="3">YbbR-like domain-containing protein YbbR</fullName>
    </recommendedName>
</protein>
<comment type="caution">
    <text evidence="1">The sequence shown here is derived from an EMBL/GenBank/DDBJ whole genome shotgun (WGS) entry which is preliminary data.</text>
</comment>
<name>A0A1E5G3R8_9FIRM</name>
<gene>
    <name evidence="1" type="ORF">BHF68_14280</name>
</gene>
<dbReference type="RefSeq" id="WP_069642614.1">
    <property type="nucleotide sequence ID" value="NZ_MIJE01000006.1"/>
</dbReference>
<reference evidence="1 2" key="1">
    <citation type="submission" date="2016-09" db="EMBL/GenBank/DDBJ databases">
        <title>Draft genome sequence for the type strain of Desulfuribacillus alkaliarsenatis AHT28, an obligately anaerobic, sulfidogenic bacterium isolated from Russian soda lake sediments.</title>
        <authorList>
            <person name="Abin C.A."/>
            <person name="Hollibaugh J.T."/>
        </authorList>
    </citation>
    <scope>NUCLEOTIDE SEQUENCE [LARGE SCALE GENOMIC DNA]</scope>
    <source>
        <strain evidence="1 2">AHT28</strain>
    </source>
</reference>
<dbReference type="InterPro" id="IPR012505">
    <property type="entry name" value="YbbR"/>
</dbReference>
<accession>A0A1E5G3R8</accession>
<sequence>MDKWLESNLFAKIFAVMLAVLLWLVVSTEEPTAPPSLTEHEFKVPVTYNLDETQYALIDATESVDIILRGNPADIRTVMPGSLRVIADIDGLGHGVHEQIPVIIEGVPRGVTASSRPATVMLELARKTTVELPVRITLQGTAAPGFTAGQPIVSPSRVFVTATEEELDYIELITAQVNIDNARSVIDETVRVRAVDNEGNELDVEINPTVVDVIVPVSSPFKELPLSLQYEGFPAEGFAVNEVRLSTDQVTIFGPISEIERYEFFPGPVVSIADLRETTTIEQQLQPIHGTTKVEPEEVLITVEIVPSETTRIEDIPITINGVADNISVTLDFQTTDISLEAAPNRIENVQRDDIQIFIDVSNKSLGEHQVPVQVNTPRFVRPFAIERPTITVVIERTEENNEQSP</sequence>
<evidence type="ECO:0000313" key="1">
    <source>
        <dbReference type="EMBL" id="OEF97666.1"/>
    </source>
</evidence>
<dbReference type="OrthoDB" id="1013291at2"/>